<keyword evidence="2" id="KW-1185">Reference proteome</keyword>
<evidence type="ECO:0000313" key="1">
    <source>
        <dbReference type="EMBL" id="KAJ9567600.1"/>
    </source>
</evidence>
<reference evidence="1" key="1">
    <citation type="submission" date="2023-03" db="EMBL/GenBank/DDBJ databases">
        <title>Chromosome-scale reference genome and RAD-based genetic map of yellow starthistle (Centaurea solstitialis) reveal putative structural variation and QTLs associated with invader traits.</title>
        <authorList>
            <person name="Reatini B."/>
            <person name="Cang F.A."/>
            <person name="Jiang Q."/>
            <person name="Mckibben M.T.W."/>
            <person name="Barker M.S."/>
            <person name="Rieseberg L.H."/>
            <person name="Dlugosch K.M."/>
        </authorList>
    </citation>
    <scope>NUCLEOTIDE SEQUENCE</scope>
    <source>
        <strain evidence="1">CAN-66</strain>
        <tissue evidence="1">Leaf</tissue>
    </source>
</reference>
<evidence type="ECO:0000313" key="2">
    <source>
        <dbReference type="Proteomes" id="UP001172457"/>
    </source>
</evidence>
<gene>
    <name evidence="1" type="ORF">OSB04_003566</name>
</gene>
<dbReference type="AlphaFoldDB" id="A0AA38TV48"/>
<protein>
    <submittedName>
        <fullName evidence="1">Uncharacterized protein</fullName>
    </submittedName>
</protein>
<sequence>MVVIKVVEEEVVVADSCDSCDYGGTVKFTVKIVVGSTLDAIILEEKNNSGATSIVIGSISTSPVFASARAPTWVDMPVLVSVVEDEDPARLAAFRPIGRGRSVS</sequence>
<dbReference type="Proteomes" id="UP001172457">
    <property type="component" value="Chromosome 1"/>
</dbReference>
<comment type="caution">
    <text evidence="1">The sequence shown here is derived from an EMBL/GenBank/DDBJ whole genome shotgun (WGS) entry which is preliminary data.</text>
</comment>
<proteinExistence type="predicted"/>
<name>A0AA38TV48_9ASTR</name>
<organism evidence="1 2">
    <name type="scientific">Centaurea solstitialis</name>
    <name type="common">yellow star-thistle</name>
    <dbReference type="NCBI Taxonomy" id="347529"/>
    <lineage>
        <taxon>Eukaryota</taxon>
        <taxon>Viridiplantae</taxon>
        <taxon>Streptophyta</taxon>
        <taxon>Embryophyta</taxon>
        <taxon>Tracheophyta</taxon>
        <taxon>Spermatophyta</taxon>
        <taxon>Magnoliopsida</taxon>
        <taxon>eudicotyledons</taxon>
        <taxon>Gunneridae</taxon>
        <taxon>Pentapetalae</taxon>
        <taxon>asterids</taxon>
        <taxon>campanulids</taxon>
        <taxon>Asterales</taxon>
        <taxon>Asteraceae</taxon>
        <taxon>Carduoideae</taxon>
        <taxon>Cardueae</taxon>
        <taxon>Centaureinae</taxon>
        <taxon>Centaurea</taxon>
    </lineage>
</organism>
<dbReference type="EMBL" id="JARYMX010000001">
    <property type="protein sequence ID" value="KAJ9567600.1"/>
    <property type="molecule type" value="Genomic_DNA"/>
</dbReference>
<accession>A0AA38TV48</accession>